<dbReference type="InterPro" id="IPR011611">
    <property type="entry name" value="PfkB_dom"/>
</dbReference>
<dbReference type="Proteomes" id="UP000184128">
    <property type="component" value="Unassembled WGS sequence"/>
</dbReference>
<comment type="catalytic activity">
    <reaction evidence="9">
        <text>2-deoxy-D-ribose + ATP = 2-deoxy-D-ribose 5-phosphate + ADP + H(+)</text>
        <dbReference type="Rhea" id="RHEA:30871"/>
        <dbReference type="ChEBI" id="CHEBI:15378"/>
        <dbReference type="ChEBI" id="CHEBI:30616"/>
        <dbReference type="ChEBI" id="CHEBI:62877"/>
        <dbReference type="ChEBI" id="CHEBI:90761"/>
        <dbReference type="ChEBI" id="CHEBI:456216"/>
        <dbReference type="EC" id="2.7.1.229"/>
    </reaction>
</comment>
<keyword evidence="6 9" id="KW-0460">Magnesium</keyword>
<feature type="binding site" evidence="9">
    <location>
        <position position="143"/>
    </location>
    <ligand>
        <name>substrate</name>
    </ligand>
</feature>
<comment type="subcellular location">
    <subcellularLocation>
        <location evidence="9">Cytoplasm</location>
    </subcellularLocation>
</comment>
<protein>
    <recommendedName>
        <fullName evidence="9">Deoxyribokinase</fullName>
        <shortName evidence="9">dRK</shortName>
        <ecNumber evidence="9">2.7.1.229</ecNumber>
    </recommendedName>
    <alternativeName>
        <fullName evidence="9">ATP:2-deoxy-D-ribose 5-phosphotransferase</fullName>
    </alternativeName>
</protein>
<feature type="binding site" evidence="9">
    <location>
        <begin position="258"/>
        <end position="259"/>
    </location>
    <ligand>
        <name>ATP</name>
        <dbReference type="ChEBI" id="CHEBI:30616"/>
    </ligand>
</feature>
<dbReference type="PANTHER" id="PTHR10584">
    <property type="entry name" value="SUGAR KINASE"/>
    <property type="match status" value="1"/>
</dbReference>
<dbReference type="OrthoDB" id="9775849at2"/>
<evidence type="ECO:0000256" key="7">
    <source>
        <dbReference type="ARBA" id="ARBA00022958"/>
    </source>
</evidence>
<dbReference type="InterPro" id="IPR002139">
    <property type="entry name" value="Ribo/fructo_kinase"/>
</dbReference>
<keyword evidence="12" id="KW-1185">Reference proteome</keyword>
<dbReference type="Gene3D" id="3.40.1190.20">
    <property type="match status" value="1"/>
</dbReference>
<dbReference type="GO" id="GO:0005524">
    <property type="term" value="F:ATP binding"/>
    <property type="evidence" value="ECO:0007669"/>
    <property type="project" value="UniProtKB-UniRule"/>
</dbReference>
<dbReference type="PRINTS" id="PR00990">
    <property type="entry name" value="RIBOKINASE"/>
</dbReference>
<evidence type="ECO:0000256" key="1">
    <source>
        <dbReference type="ARBA" id="ARBA00022679"/>
    </source>
</evidence>
<feature type="binding site" evidence="9">
    <location>
        <position position="255"/>
    </location>
    <ligand>
        <name>K(+)</name>
        <dbReference type="ChEBI" id="CHEBI:29103"/>
    </ligand>
</feature>
<comment type="subunit">
    <text evidence="9">Homodimer.</text>
</comment>
<feature type="active site" description="Proton acceptor" evidence="9">
    <location>
        <position position="259"/>
    </location>
</feature>
<evidence type="ECO:0000256" key="8">
    <source>
        <dbReference type="ARBA" id="ARBA00023277"/>
    </source>
</evidence>
<dbReference type="GO" id="GO:0046872">
    <property type="term" value="F:metal ion binding"/>
    <property type="evidence" value="ECO:0007669"/>
    <property type="project" value="UniProtKB-KW"/>
</dbReference>
<dbReference type="UniPathway" id="UPA00916">
    <property type="reaction ID" value="UER00889"/>
</dbReference>
<dbReference type="AlphaFoldDB" id="A0A1M4SGL1"/>
<comment type="function">
    <text evidence="9">Catalyzes the ATP-dependent phosphorylation of 2-deoxy-D-ribose to 2-deoxy-D-ribose 5-phosphate (dRib-5P), allowing the use of deoxyribose as the sole carbon source.</text>
</comment>
<dbReference type="GO" id="GO:0004747">
    <property type="term" value="F:ribokinase activity"/>
    <property type="evidence" value="ECO:0007669"/>
    <property type="project" value="InterPro"/>
</dbReference>
<dbReference type="EMBL" id="FQUF01000003">
    <property type="protein sequence ID" value="SHE31336.1"/>
    <property type="molecule type" value="Genomic_DNA"/>
</dbReference>
<name>A0A1M4SGL1_9LACT</name>
<feature type="binding site" evidence="9">
    <location>
        <position position="259"/>
    </location>
    <ligand>
        <name>substrate</name>
    </ligand>
</feature>
<keyword evidence="5 9" id="KW-0067">ATP-binding</keyword>
<feature type="binding site" evidence="9">
    <location>
        <position position="294"/>
    </location>
    <ligand>
        <name>K(+)</name>
        <dbReference type="ChEBI" id="CHEBI:29103"/>
    </ligand>
</feature>
<dbReference type="InterPro" id="IPR029056">
    <property type="entry name" value="Ribokinase-like"/>
</dbReference>
<dbReference type="STRING" id="1121025.SAMN02745249_00173"/>
<keyword evidence="4 9" id="KW-0418">Kinase</keyword>
<evidence type="ECO:0000256" key="3">
    <source>
        <dbReference type="ARBA" id="ARBA00022741"/>
    </source>
</evidence>
<keyword evidence="2 9" id="KW-0479">Metal-binding</keyword>
<comment type="cofactor">
    <cofactor evidence="9">
        <name>Mg(2+)</name>
        <dbReference type="ChEBI" id="CHEBI:18420"/>
    </cofactor>
</comment>
<keyword evidence="1 9" id="KW-0808">Transferase</keyword>
<comment type="similarity">
    <text evidence="9">Belongs to the carbohydrate kinase PfkB family. Deoxyribokinase subfamily.</text>
</comment>
<organism evidence="11 12">
    <name type="scientific">Atopostipes suicloacalis DSM 15692</name>
    <dbReference type="NCBI Taxonomy" id="1121025"/>
    <lineage>
        <taxon>Bacteria</taxon>
        <taxon>Bacillati</taxon>
        <taxon>Bacillota</taxon>
        <taxon>Bacilli</taxon>
        <taxon>Lactobacillales</taxon>
        <taxon>Carnobacteriaceae</taxon>
        <taxon>Atopostipes</taxon>
    </lineage>
</organism>
<feature type="domain" description="Carbohydrate kinase PfkB" evidence="10">
    <location>
        <begin position="7"/>
        <end position="298"/>
    </location>
</feature>
<feature type="binding site" evidence="9">
    <location>
        <position position="283"/>
    </location>
    <ligand>
        <name>ATP</name>
        <dbReference type="ChEBI" id="CHEBI:30616"/>
    </ligand>
</feature>
<feature type="binding site" evidence="9">
    <location>
        <begin position="14"/>
        <end position="16"/>
    </location>
    <ligand>
        <name>substrate</name>
    </ligand>
</feature>
<dbReference type="InterPro" id="IPR011877">
    <property type="entry name" value="Ribokinase"/>
</dbReference>
<dbReference type="GO" id="GO:0005737">
    <property type="term" value="C:cytoplasm"/>
    <property type="evidence" value="ECO:0007669"/>
    <property type="project" value="UniProtKB-SubCell"/>
</dbReference>
<sequence>MVKQGNLTIVGSNMIDLTSFLNRFPKKGETVYGRDFQQGFGGKGSNQGVIASLLGANVSMVTTVGDDAYGREWLSHYQNEKINTDFVKVVEDMNSGTAAIWVEEDGDNRIVITPGANEALDAEFVSQAFETLPQADIVLSQLENPQQAILEGFKRGKESGAITLLNPAPADVLLDDILEYTDWLLPNETEFAFLTGEKHDLPITQLIVAIKAFATQTNTNLVVTVGKNGALLYRPKIDKDVHHIETTQVAVKDSTGAGDAFCGTFAYGLSIGLNPRVAIELANAIASDSVQKLGTQTSYARGQDLEKIVSGILRKE</sequence>
<evidence type="ECO:0000256" key="4">
    <source>
        <dbReference type="ARBA" id="ARBA00022777"/>
    </source>
</evidence>
<reference evidence="11 12" key="1">
    <citation type="submission" date="2016-11" db="EMBL/GenBank/DDBJ databases">
        <authorList>
            <person name="Jaros S."/>
            <person name="Januszkiewicz K."/>
            <person name="Wedrychowicz H."/>
        </authorList>
    </citation>
    <scope>NUCLEOTIDE SEQUENCE [LARGE SCALE GENOMIC DNA]</scope>
    <source>
        <strain evidence="11 12">DSM 15692</strain>
    </source>
</reference>
<evidence type="ECO:0000256" key="2">
    <source>
        <dbReference type="ARBA" id="ARBA00022723"/>
    </source>
</evidence>
<evidence type="ECO:0000256" key="5">
    <source>
        <dbReference type="ARBA" id="ARBA00022840"/>
    </source>
</evidence>
<dbReference type="GO" id="GO:0019303">
    <property type="term" value="P:D-ribose catabolic process"/>
    <property type="evidence" value="ECO:0007669"/>
    <property type="project" value="UniProtKB-UniPathway"/>
</dbReference>
<evidence type="ECO:0000256" key="6">
    <source>
        <dbReference type="ARBA" id="ARBA00022842"/>
    </source>
</evidence>
<dbReference type="EC" id="2.7.1.229" evidence="9"/>
<feature type="binding site" evidence="9">
    <location>
        <begin position="224"/>
        <end position="229"/>
    </location>
    <ligand>
        <name>ATP</name>
        <dbReference type="ChEBI" id="CHEBI:30616"/>
    </ligand>
</feature>
<gene>
    <name evidence="9" type="primary">deoK</name>
    <name evidence="11" type="ORF">SAMN02745249_00173</name>
</gene>
<proteinExistence type="inferred from homology"/>
<feature type="binding site" evidence="9">
    <location>
        <position position="298"/>
    </location>
    <ligand>
        <name>K(+)</name>
        <dbReference type="ChEBI" id="CHEBI:29103"/>
    </ligand>
</feature>
<evidence type="ECO:0000313" key="12">
    <source>
        <dbReference type="Proteomes" id="UP000184128"/>
    </source>
</evidence>
<keyword evidence="7 9" id="KW-0630">Potassium</keyword>
<dbReference type="Pfam" id="PF00294">
    <property type="entry name" value="PfkB"/>
    <property type="match status" value="1"/>
</dbReference>
<dbReference type="RefSeq" id="WP_159431712.1">
    <property type="nucleotide sequence ID" value="NZ_FQUF01000003.1"/>
</dbReference>
<feature type="binding site" evidence="9">
    <location>
        <position position="187"/>
    </location>
    <ligand>
        <name>ATP</name>
        <dbReference type="ChEBI" id="CHEBI:30616"/>
    </ligand>
</feature>
<evidence type="ECO:0000313" key="11">
    <source>
        <dbReference type="EMBL" id="SHE31336.1"/>
    </source>
</evidence>
<feature type="site" description="Important for substrate specificity" evidence="9">
    <location>
        <position position="14"/>
    </location>
</feature>
<dbReference type="PANTHER" id="PTHR10584:SF166">
    <property type="entry name" value="RIBOKINASE"/>
    <property type="match status" value="1"/>
</dbReference>
<accession>A0A1M4SGL1</accession>
<feature type="binding site" evidence="9">
    <location>
        <position position="289"/>
    </location>
    <ligand>
        <name>K(+)</name>
        <dbReference type="ChEBI" id="CHEBI:29103"/>
    </ligand>
</feature>
<dbReference type="SUPFAM" id="SSF53613">
    <property type="entry name" value="Ribokinase-like"/>
    <property type="match status" value="1"/>
</dbReference>
<keyword evidence="8 9" id="KW-0119">Carbohydrate metabolism</keyword>
<dbReference type="CDD" id="cd01174">
    <property type="entry name" value="ribokinase"/>
    <property type="match status" value="1"/>
</dbReference>
<feature type="binding site" evidence="9">
    <location>
        <position position="253"/>
    </location>
    <ligand>
        <name>K(+)</name>
        <dbReference type="ChEBI" id="CHEBI:29103"/>
    </ligand>
</feature>
<keyword evidence="3 9" id="KW-0547">Nucleotide-binding</keyword>
<feature type="binding site" evidence="9">
    <location>
        <begin position="42"/>
        <end position="46"/>
    </location>
    <ligand>
        <name>substrate</name>
    </ligand>
</feature>
<evidence type="ECO:0000256" key="9">
    <source>
        <dbReference type="HAMAP-Rule" id="MF_01987"/>
    </source>
</evidence>
<keyword evidence="9" id="KW-0963">Cytoplasm</keyword>
<feature type="binding site" evidence="9">
    <location>
        <position position="292"/>
    </location>
    <ligand>
        <name>K(+)</name>
        <dbReference type="ChEBI" id="CHEBI:29103"/>
    </ligand>
</feature>
<dbReference type="HAMAP" id="MF_01987">
    <property type="entry name" value="Ribokinase"/>
    <property type="match status" value="1"/>
</dbReference>
<evidence type="ECO:0000259" key="10">
    <source>
        <dbReference type="Pfam" id="PF00294"/>
    </source>
</evidence>